<feature type="compositionally biased region" description="Low complexity" evidence="1">
    <location>
        <begin position="338"/>
        <end position="358"/>
    </location>
</feature>
<evidence type="ECO:0000256" key="1">
    <source>
        <dbReference type="SAM" id="MobiDB-lite"/>
    </source>
</evidence>
<accession>A0A8T1W9E0</accession>
<feature type="compositionally biased region" description="Low complexity" evidence="1">
    <location>
        <begin position="302"/>
        <end position="320"/>
    </location>
</feature>
<protein>
    <submittedName>
        <fullName evidence="2">Uncharacterized protein</fullName>
    </submittedName>
</protein>
<feature type="compositionally biased region" description="Basic residues" evidence="1">
    <location>
        <begin position="8"/>
        <end position="19"/>
    </location>
</feature>
<comment type="caution">
    <text evidence="2">The sequence shown here is derived from an EMBL/GenBank/DDBJ whole genome shotgun (WGS) entry which is preliminary data.</text>
</comment>
<dbReference type="Proteomes" id="UP000694044">
    <property type="component" value="Unassembled WGS sequence"/>
</dbReference>
<evidence type="ECO:0000313" key="3">
    <source>
        <dbReference type="Proteomes" id="UP000694044"/>
    </source>
</evidence>
<feature type="compositionally biased region" description="Basic residues" evidence="1">
    <location>
        <begin position="177"/>
        <end position="186"/>
    </location>
</feature>
<proteinExistence type="predicted"/>
<feature type="compositionally biased region" description="Acidic residues" evidence="1">
    <location>
        <begin position="669"/>
        <end position="684"/>
    </location>
</feature>
<reference evidence="2" key="1">
    <citation type="submission" date="2021-02" db="EMBL/GenBank/DDBJ databases">
        <authorList>
            <person name="Palmer J.M."/>
        </authorList>
    </citation>
    <scope>NUCLEOTIDE SEQUENCE</scope>
    <source>
        <strain evidence="2">SCRP734</strain>
    </source>
</reference>
<sequence>MEGGRGGGRGKGKKGKKKAAAAAAAASHLKTASHPNVQAASAPDAAAGDQTMTKSKRKRLKKAAAAEAVKAAQPHAKKPPTAATSPKPKVAVLAPAPAAAVKPHVVSLTGGKKKKRKRGPVTERATLAPSGASPTAATTKTASPKRKLAQVQHAEKKENAVKAAGVAAKTEAVVGPRPRKTLKKVKPTAGEKQPAHVSKPLRITASPKATQPETATQKRKFIQVDDSVKKSQAYQQHNAAKVQANEKSYTSISTTSPTREVEVTSSKVATTKKKGTAGMTTAAIISVVSSSDKPAPTRPVLNAAAAAAPTTSSNPSHTAPVVASRVPSTEDKARPQKSGPSAATSATSASAQPSPVSTKIEASPLAKATTANPSSLPSGGLKRCRPIDQASANSNTEPVQPPAKRVAVASVTTAAQSTAALAAGSIDKQDGTPNLASHSRIQHTGPTLKQPHAGEAAIKSVGGHAPAKREVAIAASSLKAPSSVSHSSRQSPTGKPVKQEDVSQLRSAKQTAGKMPLKSTPERKPSPVLIQDATIKSTQPVAGQLKPAVKTEMGTPSTALSKGEEKFRRSPTAAKTKKVQLIMDSHTYVEKMMRSELETKNSCGNRDPRPTQLTLSLPLRPQNAWGASFGMIPPANAAPSTSRTLSTTPLSSWFLSKGCANFMKQVQFSDDDENDSSNSDDEDSALTRRISTPRGIDKASPKRKSSIAKKNAFLESLTTQSNWRTWYGNVDLHDLLDPPLAHVPEMLLGHEVTVTPLTLPESTTENEASAPIKKTSELERLEADIRQEKQRGSAFGEQLLMMLQGKTVSGKLLEEEYSPLLHQ</sequence>
<dbReference type="EMBL" id="JAGDFM010000035">
    <property type="protein sequence ID" value="KAG7390147.1"/>
    <property type="molecule type" value="Genomic_DNA"/>
</dbReference>
<evidence type="ECO:0000313" key="2">
    <source>
        <dbReference type="EMBL" id="KAG7390147.1"/>
    </source>
</evidence>
<feature type="region of interest" description="Disordered" evidence="1">
    <location>
        <begin position="422"/>
        <end position="576"/>
    </location>
</feature>
<feature type="region of interest" description="Disordered" evidence="1">
    <location>
        <begin position="1"/>
        <end position="219"/>
    </location>
</feature>
<feature type="compositionally biased region" description="Low complexity" evidence="1">
    <location>
        <begin position="63"/>
        <end position="106"/>
    </location>
</feature>
<name>A0A8T1W9E0_9STRA</name>
<feature type="compositionally biased region" description="Polar residues" evidence="1">
    <location>
        <begin position="431"/>
        <end position="447"/>
    </location>
</feature>
<dbReference type="AlphaFoldDB" id="A0A8T1W9E0"/>
<keyword evidence="3" id="KW-1185">Reference proteome</keyword>
<feature type="region of interest" description="Disordered" evidence="1">
    <location>
        <begin position="239"/>
        <end position="405"/>
    </location>
</feature>
<dbReference type="OrthoDB" id="79932at2759"/>
<organism evidence="2 3">
    <name type="scientific">Phytophthora pseudosyringae</name>
    <dbReference type="NCBI Taxonomy" id="221518"/>
    <lineage>
        <taxon>Eukaryota</taxon>
        <taxon>Sar</taxon>
        <taxon>Stramenopiles</taxon>
        <taxon>Oomycota</taxon>
        <taxon>Peronosporomycetes</taxon>
        <taxon>Peronosporales</taxon>
        <taxon>Peronosporaceae</taxon>
        <taxon>Phytophthora</taxon>
    </lineage>
</organism>
<feature type="compositionally biased region" description="Low complexity" evidence="1">
    <location>
        <begin position="482"/>
        <end position="491"/>
    </location>
</feature>
<feature type="compositionally biased region" description="Low complexity" evidence="1">
    <location>
        <begin position="125"/>
        <end position="142"/>
    </location>
</feature>
<feature type="region of interest" description="Disordered" evidence="1">
    <location>
        <begin position="668"/>
        <end position="705"/>
    </location>
</feature>
<gene>
    <name evidence="2" type="ORF">PHYPSEUDO_008601</name>
</gene>
<feature type="compositionally biased region" description="Polar residues" evidence="1">
    <location>
        <begin position="245"/>
        <end position="258"/>
    </location>
</feature>